<feature type="domain" description="Breast cancer type 2 susceptibility protein helical" evidence="2">
    <location>
        <begin position="236"/>
        <end position="320"/>
    </location>
</feature>
<dbReference type="SUPFAM" id="SSF81872">
    <property type="entry name" value="BRCA2 helical domain"/>
    <property type="match status" value="1"/>
</dbReference>
<dbReference type="InterPro" id="IPR012340">
    <property type="entry name" value="NA-bd_OB-fold"/>
</dbReference>
<dbReference type="Gene3D" id="2.40.50.140">
    <property type="entry name" value="Nucleic acid-binding proteins"/>
    <property type="match status" value="2"/>
</dbReference>
<dbReference type="GO" id="GO:0000724">
    <property type="term" value="P:double-strand break repair via homologous recombination"/>
    <property type="evidence" value="ECO:0007669"/>
    <property type="project" value="InterPro"/>
</dbReference>
<evidence type="ECO:0000259" key="1">
    <source>
        <dbReference type="Pfam" id="PF09103"/>
    </source>
</evidence>
<dbReference type="Pfam" id="PF09169">
    <property type="entry name" value="BRCA-2_helical"/>
    <property type="match status" value="1"/>
</dbReference>
<dbReference type="AlphaFoldDB" id="A0A183JEE2"/>
<dbReference type="InterPro" id="IPR015187">
    <property type="entry name" value="BRCA2_OB_1"/>
</dbReference>
<reference evidence="5" key="1">
    <citation type="submission" date="2016-06" db="UniProtKB">
        <authorList>
            <consortium name="WormBaseParasite"/>
        </authorList>
    </citation>
    <scope>IDENTIFICATION</scope>
</reference>
<sequence>MNLSSRKFARTLTDPSISGDVFVKLEKCYESYDYNAHNVKDNLLLSEEQIAEVHDDFGDSSHNYIDSFSGCFDTQFDLSFERSEGGIHMMEINISLDVEREKARVDQQNLIAHNQSIPSSSQHVLSTSDTSLNTTLYGLLWNIRRRYYETEMLNSTNDQSLLKWKVLLADYANHQKLSVSSAPLYLPKYLKFSNDTHNKWSLQTADKLYWLLDMKHIIDTKCESSLPISYKFHDFILIPDKFGCVGRQEIINSFLSCRRICSNVITRGWIENHYLQIMWKVGTIALLYSDLCATLLSDYCAPIHVLNELRYRYDREIETCQRPALRKVIEQDDTPARRLIFKCAIQSHIQRKFSQPDSALRICFVESCILSTHYGSLFIVNIIIFISKKACLTDGWYQIAWHPDPMLTTLITSGKIRVGSKLVTAGAELVVTNPSSTNNQPKRKCSSGDEQIDEFKHLYGDDGVAVGMALKLHGNSTRPVSWCSRLGFTTKQPSSGAGLYPVPLCTLSSDGGICSSIRVVIQRRYSLQYMETLEVPEQNADTSTLLTRTNSGPDELSSKFRLNRRRIFRSERAEEAEVRLYEARRLKVIDGALDKLVVNDPSKRRIQPTHEQLIALGNDGEALLQAILNAPDSMEAESNLTQVQRDAIQHYKESIIHDAIIENVPPRQITPLLRLRVSGIHPRDIASGYSELEIITLSIDFLYLLLCDNH</sequence>
<evidence type="ECO:0000259" key="2">
    <source>
        <dbReference type="Pfam" id="PF09169"/>
    </source>
</evidence>
<dbReference type="SUPFAM" id="SSF81878">
    <property type="entry name" value="BRCA2 tower domain"/>
    <property type="match status" value="1"/>
</dbReference>
<reference evidence="3 4" key="2">
    <citation type="submission" date="2018-11" db="EMBL/GenBank/DDBJ databases">
        <authorList>
            <consortium name="Pathogen Informatics"/>
        </authorList>
    </citation>
    <scope>NUCLEOTIDE SEQUENCE [LARGE SCALE GENOMIC DNA]</scope>
    <source>
        <strain evidence="3">Dakar</strain>
        <strain evidence="4">Dakar, Senegal</strain>
    </source>
</reference>
<dbReference type="Pfam" id="PF09103">
    <property type="entry name" value="BRCA-2_OB1"/>
    <property type="match status" value="1"/>
</dbReference>
<dbReference type="SUPFAM" id="SSF50249">
    <property type="entry name" value="Nucleic acid-binding proteins"/>
    <property type="match status" value="1"/>
</dbReference>
<dbReference type="PANTHER" id="PTHR11289">
    <property type="entry name" value="BREAST CANCER TYPE 2 SUSCEPTIBILITY PROTEIN BRCA2"/>
    <property type="match status" value="1"/>
</dbReference>
<dbReference type="GO" id="GO:0006355">
    <property type="term" value="P:regulation of DNA-templated transcription"/>
    <property type="evidence" value="ECO:0007669"/>
    <property type="project" value="TreeGrafter"/>
</dbReference>
<dbReference type="WBParaSite" id="SCUD_0000105401-mRNA-1">
    <property type="protein sequence ID" value="SCUD_0000105401-mRNA-1"/>
    <property type="gene ID" value="SCUD_0000105401"/>
</dbReference>
<dbReference type="GO" id="GO:0005634">
    <property type="term" value="C:nucleus"/>
    <property type="evidence" value="ECO:0007669"/>
    <property type="project" value="TreeGrafter"/>
</dbReference>
<organism evidence="5">
    <name type="scientific">Schistosoma curassoni</name>
    <dbReference type="NCBI Taxonomy" id="6186"/>
    <lineage>
        <taxon>Eukaryota</taxon>
        <taxon>Metazoa</taxon>
        <taxon>Spiralia</taxon>
        <taxon>Lophotrochozoa</taxon>
        <taxon>Platyhelminthes</taxon>
        <taxon>Trematoda</taxon>
        <taxon>Digenea</taxon>
        <taxon>Strigeidida</taxon>
        <taxon>Schistosomatoidea</taxon>
        <taxon>Schistosomatidae</taxon>
        <taxon>Schistosoma</taxon>
    </lineage>
</organism>
<protein>
    <submittedName>
        <fullName evidence="5">BRCA-2_OB1 domain-containing protein</fullName>
    </submittedName>
</protein>
<feature type="domain" description="BRCA2 OB1" evidence="1">
    <location>
        <begin position="323"/>
        <end position="489"/>
    </location>
</feature>
<name>A0A183JEE2_9TREM</name>
<evidence type="ECO:0000313" key="3">
    <source>
        <dbReference type="EMBL" id="VDO65310.1"/>
    </source>
</evidence>
<dbReference type="InterPro" id="IPR015252">
    <property type="entry name" value="BRCA2_hlx"/>
</dbReference>
<dbReference type="EMBL" id="UZAK01000808">
    <property type="protein sequence ID" value="VDO65310.1"/>
    <property type="molecule type" value="Genomic_DNA"/>
</dbReference>
<proteinExistence type="predicted"/>
<dbReference type="Proteomes" id="UP000279833">
    <property type="component" value="Unassembled WGS sequence"/>
</dbReference>
<dbReference type="PANTHER" id="PTHR11289:SF0">
    <property type="entry name" value="BREAST CANCER TYPE 2 SUSCEPTIBILITY PROTEIN"/>
    <property type="match status" value="1"/>
</dbReference>
<accession>A0A183JEE2</accession>
<dbReference type="InterPro" id="IPR036315">
    <property type="entry name" value="BRCA2_hlx_sf"/>
</dbReference>
<evidence type="ECO:0000313" key="5">
    <source>
        <dbReference type="WBParaSite" id="SCUD_0000105401-mRNA-1"/>
    </source>
</evidence>
<gene>
    <name evidence="3" type="ORF">SCUD_LOCUS1055</name>
</gene>
<keyword evidence="4" id="KW-1185">Reference proteome</keyword>
<dbReference type="STRING" id="6186.A0A183JEE2"/>
<dbReference type="InterPro" id="IPR015525">
    <property type="entry name" value="BRCA2"/>
</dbReference>
<evidence type="ECO:0000313" key="4">
    <source>
        <dbReference type="Proteomes" id="UP000279833"/>
    </source>
</evidence>